<reference evidence="8" key="1">
    <citation type="submission" date="2017-05" db="EMBL/GenBank/DDBJ databases">
        <title>Complete and WGS of Bordetella genogroups.</title>
        <authorList>
            <person name="Spilker T."/>
            <person name="Lipuma J."/>
        </authorList>
    </citation>
    <scope>NUCLEOTIDE SEQUENCE [LARGE SCALE GENOMIC DNA]</scope>
    <source>
        <strain evidence="8">AU16122</strain>
    </source>
</reference>
<gene>
    <name evidence="7" type="ORF">CAL29_24560</name>
</gene>
<dbReference type="EMBL" id="NEVM01000005">
    <property type="protein sequence ID" value="OZI32468.1"/>
    <property type="molecule type" value="Genomic_DNA"/>
</dbReference>
<evidence type="ECO:0000259" key="6">
    <source>
        <dbReference type="PROSITE" id="PS50850"/>
    </source>
</evidence>
<evidence type="ECO:0000256" key="3">
    <source>
        <dbReference type="ARBA" id="ARBA00022989"/>
    </source>
</evidence>
<feature type="transmembrane region" description="Helical" evidence="5">
    <location>
        <begin position="398"/>
        <end position="420"/>
    </location>
</feature>
<feature type="transmembrane region" description="Helical" evidence="5">
    <location>
        <begin position="373"/>
        <end position="392"/>
    </location>
</feature>
<comment type="subcellular location">
    <subcellularLocation>
        <location evidence="1">Membrane</location>
        <topology evidence="1">Multi-pass membrane protein</topology>
    </subcellularLocation>
</comment>
<dbReference type="PROSITE" id="PS00216">
    <property type="entry name" value="SUGAR_TRANSPORT_1"/>
    <property type="match status" value="1"/>
</dbReference>
<dbReference type="FunFam" id="1.20.1250.20:FF:000253">
    <property type="entry name" value="Transporter, major facilitator family"/>
    <property type="match status" value="1"/>
</dbReference>
<dbReference type="Pfam" id="PF07690">
    <property type="entry name" value="MFS_1"/>
    <property type="match status" value="1"/>
</dbReference>
<dbReference type="PROSITE" id="PS50850">
    <property type="entry name" value="MFS"/>
    <property type="match status" value="1"/>
</dbReference>
<keyword evidence="3 5" id="KW-1133">Transmembrane helix</keyword>
<feature type="transmembrane region" description="Helical" evidence="5">
    <location>
        <begin position="41"/>
        <end position="64"/>
    </location>
</feature>
<dbReference type="PANTHER" id="PTHR23508:SF10">
    <property type="entry name" value="CARBOXYLIC ACID TRANSPORTER PROTEIN HOMOLOG"/>
    <property type="match status" value="1"/>
</dbReference>
<feature type="transmembrane region" description="Helical" evidence="5">
    <location>
        <begin position="282"/>
        <end position="303"/>
    </location>
</feature>
<feature type="transmembrane region" description="Helical" evidence="5">
    <location>
        <begin position="337"/>
        <end position="361"/>
    </location>
</feature>
<keyword evidence="4 5" id="KW-0472">Membrane</keyword>
<dbReference type="GO" id="GO:0046943">
    <property type="term" value="F:carboxylic acid transmembrane transporter activity"/>
    <property type="evidence" value="ECO:0007669"/>
    <property type="project" value="TreeGrafter"/>
</dbReference>
<feature type="transmembrane region" description="Helical" evidence="5">
    <location>
        <begin position="70"/>
        <end position="92"/>
    </location>
</feature>
<proteinExistence type="predicted"/>
<dbReference type="PROSITE" id="PS00217">
    <property type="entry name" value="SUGAR_TRANSPORT_2"/>
    <property type="match status" value="1"/>
</dbReference>
<name>A0A261S528_9BORD</name>
<evidence type="ECO:0000256" key="1">
    <source>
        <dbReference type="ARBA" id="ARBA00004141"/>
    </source>
</evidence>
<feature type="transmembrane region" description="Helical" evidence="5">
    <location>
        <begin position="187"/>
        <end position="206"/>
    </location>
</feature>
<organism evidence="7 8">
    <name type="scientific">Bordetella genomosp. 10</name>
    <dbReference type="NCBI Taxonomy" id="1416804"/>
    <lineage>
        <taxon>Bacteria</taxon>
        <taxon>Pseudomonadati</taxon>
        <taxon>Pseudomonadota</taxon>
        <taxon>Betaproteobacteria</taxon>
        <taxon>Burkholderiales</taxon>
        <taxon>Alcaligenaceae</taxon>
        <taxon>Bordetella</taxon>
    </lineage>
</organism>
<dbReference type="OrthoDB" id="183263at2"/>
<feature type="domain" description="Major facilitator superfamily (MFS) profile" evidence="6">
    <location>
        <begin position="33"/>
        <end position="424"/>
    </location>
</feature>
<dbReference type="SUPFAM" id="SSF103473">
    <property type="entry name" value="MFS general substrate transporter"/>
    <property type="match status" value="1"/>
</dbReference>
<dbReference type="InterPro" id="IPR011701">
    <property type="entry name" value="MFS"/>
</dbReference>
<dbReference type="Proteomes" id="UP000216020">
    <property type="component" value="Unassembled WGS sequence"/>
</dbReference>
<dbReference type="FunFam" id="1.20.1250.20:FF:000346">
    <property type="entry name" value="Transporter, major facilitator family"/>
    <property type="match status" value="1"/>
</dbReference>
<comment type="caution">
    <text evidence="7">The sequence shown here is derived from an EMBL/GenBank/DDBJ whole genome shotgun (WGS) entry which is preliminary data.</text>
</comment>
<feature type="transmembrane region" description="Helical" evidence="5">
    <location>
        <begin position="99"/>
        <end position="118"/>
    </location>
</feature>
<dbReference type="GO" id="GO:0005886">
    <property type="term" value="C:plasma membrane"/>
    <property type="evidence" value="ECO:0007669"/>
    <property type="project" value="TreeGrafter"/>
</dbReference>
<feature type="transmembrane region" description="Helical" evidence="5">
    <location>
        <begin position="312"/>
        <end position="331"/>
    </location>
</feature>
<evidence type="ECO:0000313" key="8">
    <source>
        <dbReference type="Proteomes" id="UP000216020"/>
    </source>
</evidence>
<dbReference type="InterPro" id="IPR036259">
    <property type="entry name" value="MFS_trans_sf"/>
</dbReference>
<dbReference type="InterPro" id="IPR020846">
    <property type="entry name" value="MFS_dom"/>
</dbReference>
<keyword evidence="2 5" id="KW-0812">Transmembrane</keyword>
<dbReference type="InterPro" id="IPR005829">
    <property type="entry name" value="Sugar_transporter_CS"/>
</dbReference>
<sequence length="429" mass="46658">MAAKVTGQAAPQARQGWRFTSWYREMPLSGKRAFHASFGGWAIDAFDFMVFSFVITSLVTLWGIDRGQAGLLGTVTLLFSSVGGWIAGILADRYGRVKILQATIIWFSLCTMAIGFAQNFEQVFVLRALQGLGFGGEWAVGAVLIGEIVASKDRGKAVGVVQSGWSIGWAAAAVAYSAMFSFLPENLAWRALFWVGIVPAFLVLYIRRHVSEPQVFLDNKAERQQSAQPKSPALAIFSPGLLRTTLSASILCTGMQGGYYAMSTWLPTYLKMERHLSVLNTTGYLLVIIAGSFVGYVGGAYLADYWGRRKNFIFFSALSVLSIYLYLHLPLTNTQMLFLGFPLGFSACGVFSGVGAYLTELYPVESRANGQSFTYNFGRGIGALFPVLVGWISEKSGLATAIFAFGIAAYGAVFAMSLILPETKGRDLT</sequence>
<dbReference type="AlphaFoldDB" id="A0A261S528"/>
<dbReference type="RefSeq" id="WP_094856889.1">
    <property type="nucleotide sequence ID" value="NZ_NEVM01000005.1"/>
</dbReference>
<dbReference type="PANTHER" id="PTHR23508">
    <property type="entry name" value="CARBOXYLIC ACID TRANSPORTER PROTEIN HOMOLOG"/>
    <property type="match status" value="1"/>
</dbReference>
<accession>A0A261S528</accession>
<evidence type="ECO:0000256" key="5">
    <source>
        <dbReference type="SAM" id="Phobius"/>
    </source>
</evidence>
<feature type="transmembrane region" description="Helical" evidence="5">
    <location>
        <begin position="124"/>
        <end position="145"/>
    </location>
</feature>
<dbReference type="Gene3D" id="1.20.1250.20">
    <property type="entry name" value="MFS general substrate transporter like domains"/>
    <property type="match status" value="2"/>
</dbReference>
<keyword evidence="8" id="KW-1185">Reference proteome</keyword>
<evidence type="ECO:0000256" key="4">
    <source>
        <dbReference type="ARBA" id="ARBA00023136"/>
    </source>
</evidence>
<evidence type="ECO:0000313" key="7">
    <source>
        <dbReference type="EMBL" id="OZI32468.1"/>
    </source>
</evidence>
<protein>
    <submittedName>
        <fullName evidence="7">MFS transporter</fullName>
    </submittedName>
</protein>
<feature type="transmembrane region" description="Helical" evidence="5">
    <location>
        <begin position="157"/>
        <end position="181"/>
    </location>
</feature>
<dbReference type="CDD" id="cd17371">
    <property type="entry name" value="MFS_MucK"/>
    <property type="match status" value="1"/>
</dbReference>
<evidence type="ECO:0000256" key="2">
    <source>
        <dbReference type="ARBA" id="ARBA00022692"/>
    </source>
</evidence>